<dbReference type="PANTHER" id="PTHR42901:SF1">
    <property type="entry name" value="ALCOHOL DEHYDROGENASE"/>
    <property type="match status" value="1"/>
</dbReference>
<evidence type="ECO:0000313" key="3">
    <source>
        <dbReference type="EMBL" id="KAH7347415.1"/>
    </source>
</evidence>
<evidence type="ECO:0000256" key="1">
    <source>
        <dbReference type="ARBA" id="ARBA00006484"/>
    </source>
</evidence>
<organism evidence="3 4">
    <name type="scientific">Plectosphaerella cucumerina</name>
    <dbReference type="NCBI Taxonomy" id="40658"/>
    <lineage>
        <taxon>Eukaryota</taxon>
        <taxon>Fungi</taxon>
        <taxon>Dikarya</taxon>
        <taxon>Ascomycota</taxon>
        <taxon>Pezizomycotina</taxon>
        <taxon>Sordariomycetes</taxon>
        <taxon>Hypocreomycetidae</taxon>
        <taxon>Glomerellales</taxon>
        <taxon>Plectosphaerellaceae</taxon>
        <taxon>Plectosphaerella</taxon>
    </lineage>
</organism>
<keyword evidence="4" id="KW-1185">Reference proteome</keyword>
<dbReference type="InterPro" id="IPR002347">
    <property type="entry name" value="SDR_fam"/>
</dbReference>
<dbReference type="OrthoDB" id="1933717at2759"/>
<dbReference type="Gene3D" id="3.40.50.720">
    <property type="entry name" value="NAD(P)-binding Rossmann-like Domain"/>
    <property type="match status" value="1"/>
</dbReference>
<evidence type="ECO:0000313" key="4">
    <source>
        <dbReference type="Proteomes" id="UP000813385"/>
    </source>
</evidence>
<dbReference type="EMBL" id="JAGPXD010000007">
    <property type="protein sequence ID" value="KAH7347415.1"/>
    <property type="molecule type" value="Genomic_DNA"/>
</dbReference>
<name>A0A8K0WXS7_9PEZI</name>
<dbReference type="SUPFAM" id="SSF51735">
    <property type="entry name" value="NAD(P)-binding Rossmann-fold domains"/>
    <property type="match status" value="1"/>
</dbReference>
<accession>A0A8K0WXS7</accession>
<dbReference type="Pfam" id="PF00106">
    <property type="entry name" value="adh_short"/>
    <property type="match status" value="1"/>
</dbReference>
<dbReference type="GO" id="GO:0016491">
    <property type="term" value="F:oxidoreductase activity"/>
    <property type="evidence" value="ECO:0007669"/>
    <property type="project" value="UniProtKB-KW"/>
</dbReference>
<evidence type="ECO:0000256" key="2">
    <source>
        <dbReference type="ARBA" id="ARBA00023002"/>
    </source>
</evidence>
<dbReference type="AlphaFoldDB" id="A0A8K0WXS7"/>
<protein>
    <submittedName>
        <fullName evidence="3">Uncharacterized protein</fullName>
    </submittedName>
</protein>
<keyword evidence="2" id="KW-0560">Oxidoreductase</keyword>
<comment type="caution">
    <text evidence="3">The sequence shown here is derived from an EMBL/GenBank/DDBJ whole genome shotgun (WGS) entry which is preliminary data.</text>
</comment>
<comment type="similarity">
    <text evidence="1">Belongs to the short-chain dehydrogenases/reductases (SDR) family.</text>
</comment>
<sequence length="288" mass="30687">MNVIKNLRKTTYPGIDPLRPELSTQGCSALVTGAGTGVGAAIAKALARSGVSELALLGRTESTLNQTKAEISALGLSGKVSIFIADITDPASLNTAVKAFAESTSSGKIDILIANAAHMSDLKSIVDLDAIDFWNSFRTTVLGNFHLLQAFQPVAAPNASIIHITTAAIVMPYIPGYAAYRSSKIAAYKLFETFFYENPGFFGLHVHPGLIFGTASSGKFEESLKEAGYGHLQDDISISGDFVVWSVSEQARFLSGRFVSATWDIEELKSKKADLDKDATLFTVGLLG</sequence>
<dbReference type="InterPro" id="IPR036291">
    <property type="entry name" value="NAD(P)-bd_dom_sf"/>
</dbReference>
<dbReference type="PRINTS" id="PR00081">
    <property type="entry name" value="GDHRDH"/>
</dbReference>
<dbReference type="Proteomes" id="UP000813385">
    <property type="component" value="Unassembled WGS sequence"/>
</dbReference>
<gene>
    <name evidence="3" type="ORF">B0T11DRAFT_333528</name>
</gene>
<dbReference type="PANTHER" id="PTHR42901">
    <property type="entry name" value="ALCOHOL DEHYDROGENASE"/>
    <property type="match status" value="1"/>
</dbReference>
<proteinExistence type="inferred from homology"/>
<dbReference type="CDD" id="cd05233">
    <property type="entry name" value="SDR_c"/>
    <property type="match status" value="1"/>
</dbReference>
<reference evidence="3" key="1">
    <citation type="journal article" date="2021" name="Nat. Commun.">
        <title>Genetic determinants of endophytism in the Arabidopsis root mycobiome.</title>
        <authorList>
            <person name="Mesny F."/>
            <person name="Miyauchi S."/>
            <person name="Thiergart T."/>
            <person name="Pickel B."/>
            <person name="Atanasova L."/>
            <person name="Karlsson M."/>
            <person name="Huettel B."/>
            <person name="Barry K.W."/>
            <person name="Haridas S."/>
            <person name="Chen C."/>
            <person name="Bauer D."/>
            <person name="Andreopoulos W."/>
            <person name="Pangilinan J."/>
            <person name="LaButti K."/>
            <person name="Riley R."/>
            <person name="Lipzen A."/>
            <person name="Clum A."/>
            <person name="Drula E."/>
            <person name="Henrissat B."/>
            <person name="Kohler A."/>
            <person name="Grigoriev I.V."/>
            <person name="Martin F.M."/>
            <person name="Hacquard S."/>
        </authorList>
    </citation>
    <scope>NUCLEOTIDE SEQUENCE</scope>
    <source>
        <strain evidence="3">MPI-CAGE-AT-0016</strain>
    </source>
</reference>